<sequence length="130" mass="13143">MTAPHESAPNASTQHGPAPHESASALTGMELADAVEAVRAGLMAGAVRGAGADVRFEVGEIHMEFTVQLQRTSSGRGGVKAWIVEAGAEGSRSSGTTHTVSLTLHPKSATGGHLLIGAPDGGASSLRYES</sequence>
<dbReference type="Proteomes" id="UP000595703">
    <property type="component" value="Chromosome"/>
</dbReference>
<reference evidence="3 4" key="2">
    <citation type="journal article" date="2011" name="J. Antibiot.">
        <title>Furaquinocins I and J: novel polyketide isoprenoid hybrid compounds from Streptomyces reveromyceticus SN-593.</title>
        <authorList>
            <person name="Panthee S."/>
            <person name="Takahashi S."/>
            <person name="Takagi H."/>
            <person name="Nogawa T."/>
            <person name="Oowada E."/>
            <person name="Uramoto M."/>
            <person name="Osada H."/>
        </authorList>
    </citation>
    <scope>NUCLEOTIDE SEQUENCE [LARGE SCALE GENOMIC DNA]</scope>
    <source>
        <strain evidence="3 4">SN-593</strain>
    </source>
</reference>
<evidence type="ECO:0000256" key="1">
    <source>
        <dbReference type="SAM" id="MobiDB-lite"/>
    </source>
</evidence>
<dbReference type="Pfam" id="PF19631">
    <property type="entry name" value="Trypco2"/>
    <property type="match status" value="1"/>
</dbReference>
<dbReference type="AlphaFoldDB" id="A0A7U3UVH0"/>
<reference evidence="3 4" key="1">
    <citation type="journal article" date="2010" name="J. Bacteriol.">
        <title>Biochemical characterization of a novel indole prenyltransferase from Streptomyces sp. SN-593.</title>
        <authorList>
            <person name="Takahashi S."/>
            <person name="Takagi H."/>
            <person name="Toyoda A."/>
            <person name="Uramoto M."/>
            <person name="Nogawa T."/>
            <person name="Ueki M."/>
            <person name="Sakaki Y."/>
            <person name="Osada H."/>
        </authorList>
    </citation>
    <scope>NUCLEOTIDE SEQUENCE [LARGE SCALE GENOMIC DNA]</scope>
    <source>
        <strain evidence="3 4">SN-593</strain>
    </source>
</reference>
<dbReference type="EMBL" id="AP018365">
    <property type="protein sequence ID" value="BBA99333.1"/>
    <property type="molecule type" value="Genomic_DNA"/>
</dbReference>
<feature type="region of interest" description="Disordered" evidence="1">
    <location>
        <begin position="1"/>
        <end position="26"/>
    </location>
</feature>
<name>A0A7U3UVH0_9ACTN</name>
<evidence type="ECO:0000313" key="4">
    <source>
        <dbReference type="Proteomes" id="UP000595703"/>
    </source>
</evidence>
<reference evidence="3 4" key="3">
    <citation type="journal article" date="2011" name="Nat. Chem. Biol.">
        <title>Reveromycin A biosynthesis uses RevG and RevJ for stereospecific spiroacetal formation.</title>
        <authorList>
            <person name="Takahashi S."/>
            <person name="Toyoda A."/>
            <person name="Sekiyama Y."/>
            <person name="Takagi H."/>
            <person name="Nogawa T."/>
            <person name="Uramoto M."/>
            <person name="Suzuki R."/>
            <person name="Koshino H."/>
            <person name="Kumano T."/>
            <person name="Panthee S."/>
            <person name="Dairi T."/>
            <person name="Ishikawa J."/>
            <person name="Ikeda H."/>
            <person name="Sakaki Y."/>
            <person name="Osada H."/>
        </authorList>
    </citation>
    <scope>NUCLEOTIDE SEQUENCE [LARGE SCALE GENOMIC DNA]</scope>
    <source>
        <strain evidence="3 4">SN-593</strain>
    </source>
</reference>
<reference evidence="3 4" key="4">
    <citation type="journal article" date="2020" name="Sci. Rep.">
        <title>beta-carboline chemical signals induce reveromycin production through a LuxR family regulator in Streptomyces sp. SN-593.</title>
        <authorList>
            <person name="Panthee S."/>
            <person name="Kito N."/>
            <person name="Hayashi T."/>
            <person name="Shimizu T."/>
            <person name="Ishikawa J."/>
            <person name="Hamamoto H."/>
            <person name="Osada H."/>
            <person name="Takahashi S."/>
        </authorList>
    </citation>
    <scope>NUCLEOTIDE SEQUENCE [LARGE SCALE GENOMIC DNA]</scope>
    <source>
        <strain evidence="3 4">SN-593</strain>
    </source>
</reference>
<protein>
    <recommendedName>
        <fullName evidence="2">Trypsin-co-occurring domain-containing protein</fullName>
    </recommendedName>
</protein>
<evidence type="ECO:0000259" key="2">
    <source>
        <dbReference type="Pfam" id="PF19631"/>
    </source>
</evidence>
<dbReference type="KEGG" id="arev:RVR_5903"/>
<feature type="domain" description="Trypsin-co-occurring" evidence="2">
    <location>
        <begin position="29"/>
        <end position="106"/>
    </location>
</feature>
<dbReference type="RefSeq" id="WP_237404879.1">
    <property type="nucleotide sequence ID" value="NZ_AP018365.1"/>
</dbReference>
<feature type="region of interest" description="Disordered" evidence="1">
    <location>
        <begin position="111"/>
        <end position="130"/>
    </location>
</feature>
<proteinExistence type="predicted"/>
<accession>A0A7U3UVH0</accession>
<dbReference type="InterPro" id="IPR045608">
    <property type="entry name" value="Trypco2"/>
</dbReference>
<evidence type="ECO:0000313" key="3">
    <source>
        <dbReference type="EMBL" id="BBA99333.1"/>
    </source>
</evidence>
<keyword evidence="4" id="KW-1185">Reference proteome</keyword>
<gene>
    <name evidence="3" type="ORF">RVR_5903</name>
</gene>
<organism evidence="3 4">
    <name type="scientific">Actinacidiphila reveromycinica</name>
    <dbReference type="NCBI Taxonomy" id="659352"/>
    <lineage>
        <taxon>Bacteria</taxon>
        <taxon>Bacillati</taxon>
        <taxon>Actinomycetota</taxon>
        <taxon>Actinomycetes</taxon>
        <taxon>Kitasatosporales</taxon>
        <taxon>Streptomycetaceae</taxon>
        <taxon>Actinacidiphila</taxon>
    </lineage>
</organism>